<sequence>MQNGSDHKPDVCKEFEDSLRKAQGGAFQEDRTPCVWRAIRTEAERDAAEEPLLSSFLYASILAHDSFERALAFVLSNRLASAVMLPTQLFEIFHEVLTSDLDVREGALADVEACRDRDPACRSYSQALLYYKGYHALQTHRIAHALWNRGQRVMAVALQSRVSEVLAVDIHPAARLGRGILLDHGTGVVIGETAVIGNNVSLLQNVTLGGTGKEVGDRHPKISDNVLIGASATVLGNILVGRGNPALDMQQWSRKFNSDYDPVADRGLSNSSVGEAGSSGDESSSDAPSSTSGTSSSSEPQAQGVASSGASSNGAAASAVGFSSNGRAAHLSSGGGISSNGVAKAASNGASNRVGANGTVWVAAPVNGSAYSGNGKVNGVTHARAHVSLGHHTLIGQEGQADPSTSQQRQQQRQQQQQQQQQQPRHELQEEIRYRPAPLGGVYEGEVDATMDEEAAAVLWPRREDPEYVI</sequence>
<name>A0A0D2MWU8_9CHLO</name>
<dbReference type="EMBL" id="KK100585">
    <property type="protein sequence ID" value="KIZ04927.1"/>
    <property type="molecule type" value="Genomic_DNA"/>
</dbReference>
<dbReference type="EC" id="2.3.1.30" evidence="6"/>
<feature type="compositionally biased region" description="Low complexity" evidence="4">
    <location>
        <begin position="407"/>
        <end position="423"/>
    </location>
</feature>
<dbReference type="KEGG" id="mng:MNEG_3031"/>
<dbReference type="GO" id="GO:0009001">
    <property type="term" value="F:serine O-acetyltransferase activity"/>
    <property type="evidence" value="ECO:0007669"/>
    <property type="project" value="UniProtKB-EC"/>
</dbReference>
<proteinExistence type="predicted"/>
<dbReference type="Proteomes" id="UP000054498">
    <property type="component" value="Unassembled WGS sequence"/>
</dbReference>
<keyword evidence="7" id="KW-1185">Reference proteome</keyword>
<dbReference type="InterPro" id="IPR010493">
    <property type="entry name" value="Ser_AcTrfase_N"/>
</dbReference>
<accession>A0A0D2MWU8</accession>
<feature type="region of interest" description="Disordered" evidence="4">
    <location>
        <begin position="258"/>
        <end position="318"/>
    </location>
</feature>
<dbReference type="SUPFAM" id="SSF51161">
    <property type="entry name" value="Trimeric LpxA-like enzymes"/>
    <property type="match status" value="1"/>
</dbReference>
<feature type="region of interest" description="Disordered" evidence="4">
    <location>
        <begin position="396"/>
        <end position="437"/>
    </location>
</feature>
<evidence type="ECO:0000256" key="2">
    <source>
        <dbReference type="ARBA" id="ARBA00022679"/>
    </source>
</evidence>
<dbReference type="Pfam" id="PF06426">
    <property type="entry name" value="SATase_N"/>
    <property type="match status" value="1"/>
</dbReference>
<dbReference type="InterPro" id="IPR011004">
    <property type="entry name" value="Trimer_LpxA-like_sf"/>
</dbReference>
<dbReference type="GO" id="GO:0005737">
    <property type="term" value="C:cytoplasm"/>
    <property type="evidence" value="ECO:0007669"/>
    <property type="project" value="InterPro"/>
</dbReference>
<dbReference type="Gene3D" id="1.10.3130.10">
    <property type="entry name" value="serine acetyltransferase, domain 1"/>
    <property type="match status" value="1"/>
</dbReference>
<feature type="compositionally biased region" description="Low complexity" evidence="4">
    <location>
        <begin position="271"/>
        <end position="318"/>
    </location>
</feature>
<organism evidence="6 7">
    <name type="scientific">Monoraphidium neglectum</name>
    <dbReference type="NCBI Taxonomy" id="145388"/>
    <lineage>
        <taxon>Eukaryota</taxon>
        <taxon>Viridiplantae</taxon>
        <taxon>Chlorophyta</taxon>
        <taxon>core chlorophytes</taxon>
        <taxon>Chlorophyceae</taxon>
        <taxon>CS clade</taxon>
        <taxon>Sphaeropleales</taxon>
        <taxon>Selenastraceae</taxon>
        <taxon>Monoraphidium</taxon>
    </lineage>
</organism>
<evidence type="ECO:0000313" key="6">
    <source>
        <dbReference type="EMBL" id="KIZ04927.1"/>
    </source>
</evidence>
<feature type="domain" description="Serine acetyltransferase N-terminal" evidence="5">
    <location>
        <begin position="35"/>
        <end position="139"/>
    </location>
</feature>
<dbReference type="Gene3D" id="2.160.10.10">
    <property type="entry name" value="Hexapeptide repeat proteins"/>
    <property type="match status" value="1"/>
</dbReference>
<dbReference type="PANTHER" id="PTHR42811">
    <property type="entry name" value="SERINE ACETYLTRANSFERASE"/>
    <property type="match status" value="1"/>
</dbReference>
<dbReference type="CDD" id="cd03354">
    <property type="entry name" value="LbH_SAT"/>
    <property type="match status" value="1"/>
</dbReference>
<evidence type="ECO:0000313" key="7">
    <source>
        <dbReference type="Proteomes" id="UP000054498"/>
    </source>
</evidence>
<keyword evidence="2 6" id="KW-0808">Transferase</keyword>
<reference evidence="6 7" key="1">
    <citation type="journal article" date="2013" name="BMC Genomics">
        <title>Reconstruction of the lipid metabolism for the microalga Monoraphidium neglectum from its genome sequence reveals characteristics suitable for biofuel production.</title>
        <authorList>
            <person name="Bogen C."/>
            <person name="Al-Dilaimi A."/>
            <person name="Albersmeier A."/>
            <person name="Wichmann J."/>
            <person name="Grundmann M."/>
            <person name="Rupp O."/>
            <person name="Lauersen K.J."/>
            <person name="Blifernez-Klassen O."/>
            <person name="Kalinowski J."/>
            <person name="Goesmann A."/>
            <person name="Mussgnug J.H."/>
            <person name="Kruse O."/>
        </authorList>
    </citation>
    <scope>NUCLEOTIDE SEQUENCE [LARGE SCALE GENOMIC DNA]</scope>
    <source>
        <strain evidence="6 7">SAG 48.87</strain>
    </source>
</reference>
<dbReference type="GO" id="GO:0006535">
    <property type="term" value="P:cysteine biosynthetic process from serine"/>
    <property type="evidence" value="ECO:0007669"/>
    <property type="project" value="InterPro"/>
</dbReference>
<keyword evidence="1" id="KW-0028">Amino-acid biosynthesis</keyword>
<dbReference type="GeneID" id="25735909"/>
<dbReference type="RefSeq" id="XP_013903946.1">
    <property type="nucleotide sequence ID" value="XM_014048492.1"/>
</dbReference>
<dbReference type="SMART" id="SM00971">
    <property type="entry name" value="SATase_N"/>
    <property type="match status" value="1"/>
</dbReference>
<keyword evidence="3 6" id="KW-0012">Acyltransferase</keyword>
<evidence type="ECO:0000259" key="5">
    <source>
        <dbReference type="SMART" id="SM00971"/>
    </source>
</evidence>
<dbReference type="InterPro" id="IPR042122">
    <property type="entry name" value="Ser_AcTrfase_N_sf"/>
</dbReference>
<gene>
    <name evidence="6" type="ORF">MNEG_3031</name>
</gene>
<dbReference type="STRING" id="145388.A0A0D2MWU8"/>
<feature type="compositionally biased region" description="Basic and acidic residues" evidence="4">
    <location>
        <begin position="424"/>
        <end position="434"/>
    </location>
</feature>
<evidence type="ECO:0000256" key="3">
    <source>
        <dbReference type="ARBA" id="ARBA00023315"/>
    </source>
</evidence>
<evidence type="ECO:0000256" key="1">
    <source>
        <dbReference type="ARBA" id="ARBA00022605"/>
    </source>
</evidence>
<dbReference type="AlphaFoldDB" id="A0A0D2MWU8"/>
<dbReference type="OrthoDB" id="25818at2759"/>
<dbReference type="InterPro" id="IPR045304">
    <property type="entry name" value="LbH_SAT"/>
</dbReference>
<protein>
    <submittedName>
        <fullName evidence="6">Serine O-acetyltransferase</fullName>
        <ecNumber evidence="6">2.3.1.30</ecNumber>
    </submittedName>
</protein>
<evidence type="ECO:0000256" key="4">
    <source>
        <dbReference type="SAM" id="MobiDB-lite"/>
    </source>
</evidence>